<protein>
    <submittedName>
        <fullName evidence="2">Multiubiquitin</fullName>
    </submittedName>
</protein>
<organism evidence="2 3">
    <name type="scientific">Desulfomicrobium norvegicum (strain DSM 1741 / NCIMB 8310)</name>
    <name type="common">Desulfovibrio baculatus (strain Norway 4)</name>
    <name type="synonym">Desulfovibrio desulfuricans (strain Norway 4)</name>
    <dbReference type="NCBI Taxonomy" id="52561"/>
    <lineage>
        <taxon>Bacteria</taxon>
        <taxon>Pseudomonadati</taxon>
        <taxon>Thermodesulfobacteriota</taxon>
        <taxon>Desulfovibrionia</taxon>
        <taxon>Desulfovibrionales</taxon>
        <taxon>Desulfomicrobiaceae</taxon>
        <taxon>Desulfomicrobium</taxon>
    </lineage>
</organism>
<sequence length="222" mass="25135">MSKSFQVKIDGEIFSFDDPIVTGTQLLNAAGKRPLDEYLLFQRLKDGQFEEIRLEESVDLTLPGLERFKTFRSGESFRLTVDGRRFEWGAPEITGRRLKMFADVDPDGFDVWLEIRGQEADVIIADKETTRLDTPGIERFYTAEISITIVVNGRPRTVHKRSLSFTELVKIAFPDTQPAPNTIFTMVFKNGPDENPQGSLVEGQSVALNDRMIINVTKTDKS</sequence>
<reference evidence="2 3" key="1">
    <citation type="submission" date="2016-10" db="EMBL/GenBank/DDBJ databases">
        <authorList>
            <person name="Varghese N."/>
            <person name="Submissions S."/>
        </authorList>
    </citation>
    <scope>NUCLEOTIDE SEQUENCE [LARGE SCALE GENOMIC DNA]</scope>
    <source>
        <strain evidence="2 3">DSM 1741</strain>
    </source>
</reference>
<dbReference type="AlphaFoldDB" id="A0A8G2C6A2"/>
<proteinExistence type="predicted"/>
<evidence type="ECO:0000259" key="1">
    <source>
        <dbReference type="Pfam" id="PF14452"/>
    </source>
</evidence>
<gene>
    <name evidence="2" type="ORF">SAMN05421830_12323</name>
</gene>
<dbReference type="Pfam" id="PF14452">
    <property type="entry name" value="Multi_ubiq"/>
    <property type="match status" value="3"/>
</dbReference>
<evidence type="ECO:0000313" key="2">
    <source>
        <dbReference type="EMBL" id="SFM22892.1"/>
    </source>
</evidence>
<dbReference type="Proteomes" id="UP000199581">
    <property type="component" value="Unassembled WGS sequence"/>
</dbReference>
<name>A0A8G2C6A2_DESNO</name>
<accession>A0A8G2C6A2</accession>
<keyword evidence="3" id="KW-1185">Reference proteome</keyword>
<feature type="domain" description="Multi-ubiquitin" evidence="1">
    <location>
        <begin position="5"/>
        <end position="72"/>
    </location>
</feature>
<dbReference type="EMBL" id="FOTO01000023">
    <property type="protein sequence ID" value="SFM22892.1"/>
    <property type="molecule type" value="Genomic_DNA"/>
</dbReference>
<evidence type="ECO:0000313" key="3">
    <source>
        <dbReference type="Proteomes" id="UP000199581"/>
    </source>
</evidence>
<comment type="caution">
    <text evidence="2">The sequence shown here is derived from an EMBL/GenBank/DDBJ whole genome shotgun (WGS) entry which is preliminary data.</text>
</comment>
<feature type="domain" description="Multi-ubiquitin" evidence="1">
    <location>
        <begin position="148"/>
        <end position="220"/>
    </location>
</feature>
<dbReference type="InterPro" id="IPR027802">
    <property type="entry name" value="Multi-ubiquitin_dom"/>
</dbReference>
<feature type="domain" description="Multi-ubiquitin" evidence="1">
    <location>
        <begin position="77"/>
        <end position="143"/>
    </location>
</feature>
<dbReference type="RefSeq" id="WP_161949247.1">
    <property type="nucleotide sequence ID" value="NZ_FOTO01000023.1"/>
</dbReference>